<name>A0ABV6B650_9DEIO</name>
<dbReference type="Proteomes" id="UP001589733">
    <property type="component" value="Unassembled WGS sequence"/>
</dbReference>
<reference evidence="1 2" key="1">
    <citation type="submission" date="2024-09" db="EMBL/GenBank/DDBJ databases">
        <authorList>
            <person name="Sun Q."/>
            <person name="Mori K."/>
        </authorList>
    </citation>
    <scope>NUCLEOTIDE SEQUENCE [LARGE SCALE GENOMIC DNA]</scope>
    <source>
        <strain evidence="1 2">JCM 13503</strain>
    </source>
</reference>
<evidence type="ECO:0000313" key="1">
    <source>
        <dbReference type="EMBL" id="MFB9993878.1"/>
    </source>
</evidence>
<keyword evidence="2" id="KW-1185">Reference proteome</keyword>
<comment type="caution">
    <text evidence="1">The sequence shown here is derived from an EMBL/GenBank/DDBJ whole genome shotgun (WGS) entry which is preliminary data.</text>
</comment>
<sequence length="133" mass="15523">MRQQLKEEWNRHTSPQDGQYQRVHICLTQLPVRLVNDQFPLPGIRKQLQHNSDEISWTEGMAVEEPLNSANDRRRPCASREALSELCMPDVLGLKECQDDERKQLHLVFAVLREMSTKAARQMSQRGRGRILF</sequence>
<gene>
    <name evidence="1" type="ORF">ACFFLM_18135</name>
</gene>
<dbReference type="RefSeq" id="WP_380013577.1">
    <property type="nucleotide sequence ID" value="NZ_JBHLYR010000058.1"/>
</dbReference>
<proteinExistence type="predicted"/>
<protein>
    <submittedName>
        <fullName evidence="1">Uncharacterized protein</fullName>
    </submittedName>
</protein>
<dbReference type="EMBL" id="JBHLYR010000058">
    <property type="protein sequence ID" value="MFB9993878.1"/>
    <property type="molecule type" value="Genomic_DNA"/>
</dbReference>
<accession>A0ABV6B650</accession>
<organism evidence="1 2">
    <name type="scientific">Deinococcus oregonensis</name>
    <dbReference type="NCBI Taxonomy" id="1805970"/>
    <lineage>
        <taxon>Bacteria</taxon>
        <taxon>Thermotogati</taxon>
        <taxon>Deinococcota</taxon>
        <taxon>Deinococci</taxon>
        <taxon>Deinococcales</taxon>
        <taxon>Deinococcaceae</taxon>
        <taxon>Deinococcus</taxon>
    </lineage>
</organism>
<evidence type="ECO:0000313" key="2">
    <source>
        <dbReference type="Proteomes" id="UP001589733"/>
    </source>
</evidence>